<dbReference type="STRING" id="1261.HMPREF3195_00684"/>
<dbReference type="EMBL" id="LSQZ01000021">
    <property type="protein sequence ID" value="KXI13523.1"/>
    <property type="molecule type" value="Genomic_DNA"/>
</dbReference>
<dbReference type="Proteomes" id="UP000070326">
    <property type="component" value="Unassembled WGS sequence"/>
</dbReference>
<gene>
    <name evidence="3" type="ORF">HMPREF3195_00684</name>
    <name evidence="4" type="ORF">NCTC11460_00800</name>
</gene>
<reference evidence="3 5" key="1">
    <citation type="submission" date="2016-02" db="EMBL/GenBank/DDBJ databases">
        <authorList>
            <person name="Wen L."/>
            <person name="He K."/>
            <person name="Yang H."/>
        </authorList>
    </citation>
    <scope>NUCLEOTIDE SEQUENCE [LARGE SCALE GENOMIC DNA]</scope>
    <source>
        <strain evidence="3 5">MJR8628A</strain>
    </source>
</reference>
<dbReference type="EMBL" id="UGTB01000004">
    <property type="protein sequence ID" value="SUB60885.1"/>
    <property type="molecule type" value="Genomic_DNA"/>
</dbReference>
<dbReference type="InterPro" id="IPR021522">
    <property type="entry name" value="MctB"/>
</dbReference>
<dbReference type="GeneID" id="79842689"/>
<proteinExistence type="predicted"/>
<organism evidence="3 5">
    <name type="scientific">Peptostreptococcus anaerobius</name>
    <dbReference type="NCBI Taxonomy" id="1261"/>
    <lineage>
        <taxon>Bacteria</taxon>
        <taxon>Bacillati</taxon>
        <taxon>Bacillota</taxon>
        <taxon>Clostridia</taxon>
        <taxon>Peptostreptococcales</taxon>
        <taxon>Peptostreptococcaceae</taxon>
        <taxon>Peptostreptococcus</taxon>
    </lineage>
</organism>
<evidence type="ECO:0000256" key="2">
    <source>
        <dbReference type="SAM" id="Phobius"/>
    </source>
</evidence>
<evidence type="ECO:0000313" key="3">
    <source>
        <dbReference type="EMBL" id="KXI13523.1"/>
    </source>
</evidence>
<dbReference type="eggNOG" id="ENOG502Z9M5">
    <property type="taxonomic scope" value="Bacteria"/>
</dbReference>
<evidence type="ECO:0000313" key="6">
    <source>
        <dbReference type="Proteomes" id="UP000255101"/>
    </source>
</evidence>
<keyword evidence="1" id="KW-0175">Coiled coil</keyword>
<dbReference type="AlphaFoldDB" id="A0A135YVU5"/>
<sequence length="288" mass="31881">MHINFKYFIVSIGSIFLALGIGILIGSNLGTNEAVEEKNASIIEEIDTKFNQLKEKNDQLKAENETFKKSISNAKALITNKEINLSQYELKDKQIGIISFNEREDTSNIETAAKNSGANIAFNVQINESILEKDALSKVNEKLSLNLKNRADIMKLIANSIKTSGTSQELEKLQELGYVKLVSYNGNYDSVTNFVVYTNSNTKLSDKFAMLEKPVLEKFSLNKPTIAITTSTSDSKLLEKYSEMDMPSINNIDDASGRLSMIMLMKYGVTSGSYGNPAEGTVLLPSEK</sequence>
<keyword evidence="2" id="KW-1133">Transmembrane helix</keyword>
<evidence type="ECO:0000313" key="4">
    <source>
        <dbReference type="EMBL" id="SUB60885.1"/>
    </source>
</evidence>
<feature type="coiled-coil region" evidence="1">
    <location>
        <begin position="43"/>
        <end position="91"/>
    </location>
</feature>
<keyword evidence="2" id="KW-0812">Transmembrane</keyword>
<dbReference type="Pfam" id="PF11382">
    <property type="entry name" value="MctB"/>
    <property type="match status" value="1"/>
</dbReference>
<protein>
    <submittedName>
        <fullName evidence="4">Protein of uncharacterized function (DUF3186)</fullName>
    </submittedName>
</protein>
<dbReference type="GO" id="GO:0016020">
    <property type="term" value="C:membrane"/>
    <property type="evidence" value="ECO:0007669"/>
    <property type="project" value="InterPro"/>
</dbReference>
<keyword evidence="2" id="KW-0472">Membrane</keyword>
<reference evidence="4 6" key="2">
    <citation type="submission" date="2018-06" db="EMBL/GenBank/DDBJ databases">
        <authorList>
            <consortium name="Pathogen Informatics"/>
            <person name="Doyle S."/>
        </authorList>
    </citation>
    <scope>NUCLEOTIDE SEQUENCE [LARGE SCALE GENOMIC DNA]</scope>
    <source>
        <strain evidence="4 6">NCTC11460</strain>
    </source>
</reference>
<accession>A0A135YVU5</accession>
<dbReference type="Proteomes" id="UP000255101">
    <property type="component" value="Unassembled WGS sequence"/>
</dbReference>
<feature type="transmembrane region" description="Helical" evidence="2">
    <location>
        <begin position="7"/>
        <end position="26"/>
    </location>
</feature>
<dbReference type="PATRIC" id="fig|1261.3.peg.660"/>
<evidence type="ECO:0000313" key="5">
    <source>
        <dbReference type="Proteomes" id="UP000070326"/>
    </source>
</evidence>
<dbReference type="GO" id="GO:0055070">
    <property type="term" value="P:copper ion homeostasis"/>
    <property type="evidence" value="ECO:0007669"/>
    <property type="project" value="InterPro"/>
</dbReference>
<dbReference type="RefSeq" id="WP_002843780.1">
    <property type="nucleotide sequence ID" value="NZ_CAMPYD010000001.1"/>
</dbReference>
<evidence type="ECO:0000256" key="1">
    <source>
        <dbReference type="SAM" id="Coils"/>
    </source>
</evidence>
<name>A0A135YVU5_9FIRM</name>